<proteinExistence type="predicted"/>
<keyword evidence="1" id="KW-0812">Transmembrane</keyword>
<dbReference type="HOGENOM" id="CLU_3184524_0_0_7"/>
<keyword evidence="1" id="KW-0472">Membrane</keyword>
<gene>
    <name evidence="2" type="ORF">HMPREF1421_01525</name>
</gene>
<protein>
    <submittedName>
        <fullName evidence="2">Uncharacterized protein</fullName>
    </submittedName>
</protein>
<accession>M3R375</accession>
<dbReference type="Proteomes" id="UP000011872">
    <property type="component" value="Unassembled WGS sequence"/>
</dbReference>
<evidence type="ECO:0000256" key="1">
    <source>
        <dbReference type="SAM" id="Phobius"/>
    </source>
</evidence>
<feature type="transmembrane region" description="Helical" evidence="1">
    <location>
        <begin position="12"/>
        <end position="37"/>
    </location>
</feature>
<organism evidence="2 3">
    <name type="scientific">Helicobacter pylori GAM265BSii</name>
    <dbReference type="NCBI Taxonomy" id="1159049"/>
    <lineage>
        <taxon>Bacteria</taxon>
        <taxon>Pseudomonadati</taxon>
        <taxon>Campylobacterota</taxon>
        <taxon>Epsilonproteobacteria</taxon>
        <taxon>Campylobacterales</taxon>
        <taxon>Helicobacteraceae</taxon>
        <taxon>Helicobacter</taxon>
    </lineage>
</organism>
<name>M3R375_HELPX</name>
<keyword evidence="1" id="KW-1133">Transmembrane helix</keyword>
<dbReference type="EMBL" id="APDY01000075">
    <property type="protein sequence ID" value="EMH27176.1"/>
    <property type="molecule type" value="Genomic_DNA"/>
</dbReference>
<evidence type="ECO:0000313" key="3">
    <source>
        <dbReference type="Proteomes" id="UP000011872"/>
    </source>
</evidence>
<sequence length="47" mass="5138">MVTFKGSITPSLLLLGGGNLCLVCILFFFVVIMIAHVDFSFLGSFLR</sequence>
<reference evidence="2 3" key="1">
    <citation type="submission" date="2012-12" db="EMBL/GenBank/DDBJ databases">
        <authorList>
            <person name="Weinstock G."/>
            <person name="Sodergren E."/>
            <person name="Lobos E.A."/>
            <person name="Fulton L."/>
            <person name="Fulton R."/>
            <person name="Courtney L."/>
            <person name="Fronick C."/>
            <person name="O'Laughlin M."/>
            <person name="Godfrey J."/>
            <person name="Wilson R.M."/>
            <person name="Miner T."/>
            <person name="Farmer C."/>
            <person name="Delehaunty K."/>
            <person name="Cordes M."/>
            <person name="Minx P."/>
            <person name="Tomlinson C."/>
            <person name="Chen J."/>
            <person name="Wollam A."/>
            <person name="Pepin K.H."/>
            <person name="Bhonagiri V."/>
            <person name="Zhang X."/>
            <person name="Suruliraj S."/>
            <person name="Antonio M."/>
            <person name="Secka O."/>
            <person name="Thomas J."/>
            <person name="Warren W."/>
            <person name="Mitreva M."/>
            <person name="Mardis E.R."/>
            <person name="Wilson R.K."/>
        </authorList>
    </citation>
    <scope>NUCLEOTIDE SEQUENCE [LARGE SCALE GENOMIC DNA]</scope>
    <source>
        <strain evidence="2 3">GAM265BSii</strain>
    </source>
</reference>
<dbReference type="AlphaFoldDB" id="M3R375"/>
<evidence type="ECO:0000313" key="2">
    <source>
        <dbReference type="EMBL" id="EMH27176.1"/>
    </source>
</evidence>
<comment type="caution">
    <text evidence="2">The sequence shown here is derived from an EMBL/GenBank/DDBJ whole genome shotgun (WGS) entry which is preliminary data.</text>
</comment>